<sequence>MPAHFEPPYGQGDSGGRPGSTGDAAFRPARRTVLAALGAALPLSAVLAGCADDGDGAQPDPAVPPRPGDRVLNVVAHHDDDLLFLSPNLIQDLQSGAHVRSMYFVASDYRKYPQYMKDREEGVRQAYALALGRKPSEWRFEPYAAGGVQATLWKLGDNVSILETRIPDGFRKTPLGAERLWALYAENKTIATRPGDTFPEQKVNRDALVRYLHEVVAEYRPTVLNTLDPTADLQGTPDAQGGFHQDHIAVSRLVIFAFEGRPGAPQINYFRDYTIDGAPANLAKAQAKLKAKYFHKYTEHDSDAASNKAYDPWLERLYQVDAAWTGDLVIPLPARLDGAARPAPVIGQAYRVVNRETGLELALPAGPPGSAATVEAASAAASHRVVVQAVRRGWALFSADGLCLEIPAGAREPLRTPAMGTPDLEPHQSVRLHGTAEGGHELVFAHSGLALAVRTEGGTPTLVQASGGAARRWDFRPLA</sequence>
<gene>
    <name evidence="3" type="ORF">LZ495_06305</name>
</gene>
<evidence type="ECO:0000313" key="4">
    <source>
        <dbReference type="Proteomes" id="UP001165378"/>
    </source>
</evidence>
<dbReference type="InterPro" id="IPR024078">
    <property type="entry name" value="LmbE-like_dom_sf"/>
</dbReference>
<keyword evidence="1" id="KW-0862">Zinc</keyword>
<evidence type="ECO:0000313" key="3">
    <source>
        <dbReference type="EMBL" id="MCF2526830.1"/>
    </source>
</evidence>
<accession>A0AA41TZ32</accession>
<dbReference type="CDD" id="cd00161">
    <property type="entry name" value="beta-trefoil_Ricin-like"/>
    <property type="match status" value="1"/>
</dbReference>
<evidence type="ECO:0000256" key="1">
    <source>
        <dbReference type="ARBA" id="ARBA00022833"/>
    </source>
</evidence>
<dbReference type="EMBL" id="JAKFHA010000002">
    <property type="protein sequence ID" value="MCF2526830.1"/>
    <property type="molecule type" value="Genomic_DNA"/>
</dbReference>
<dbReference type="Proteomes" id="UP001165378">
    <property type="component" value="Unassembled WGS sequence"/>
</dbReference>
<comment type="caution">
    <text evidence="3">The sequence shown here is derived from an EMBL/GenBank/DDBJ whole genome shotgun (WGS) entry which is preliminary data.</text>
</comment>
<dbReference type="Gene3D" id="3.40.50.10320">
    <property type="entry name" value="LmbE-like"/>
    <property type="match status" value="1"/>
</dbReference>
<dbReference type="SUPFAM" id="SSF102588">
    <property type="entry name" value="LmbE-like"/>
    <property type="match status" value="1"/>
</dbReference>
<dbReference type="AlphaFoldDB" id="A0AA41TZ32"/>
<proteinExistence type="predicted"/>
<dbReference type="GO" id="GO:0016811">
    <property type="term" value="F:hydrolase activity, acting on carbon-nitrogen (but not peptide) bonds, in linear amides"/>
    <property type="evidence" value="ECO:0007669"/>
    <property type="project" value="TreeGrafter"/>
</dbReference>
<dbReference type="RefSeq" id="WP_235050962.1">
    <property type="nucleotide sequence ID" value="NZ_JAKFHA010000002.1"/>
</dbReference>
<protein>
    <submittedName>
        <fullName evidence="3">PIG-L family deacetylase</fullName>
    </submittedName>
</protein>
<name>A0AA41TZ32_9ACTN</name>
<keyword evidence="4" id="KW-1185">Reference proteome</keyword>
<dbReference type="Gene3D" id="2.80.10.50">
    <property type="match status" value="1"/>
</dbReference>
<organism evidence="3 4">
    <name type="scientific">Yinghuangia soli</name>
    <dbReference type="NCBI Taxonomy" id="2908204"/>
    <lineage>
        <taxon>Bacteria</taxon>
        <taxon>Bacillati</taxon>
        <taxon>Actinomycetota</taxon>
        <taxon>Actinomycetes</taxon>
        <taxon>Kitasatosporales</taxon>
        <taxon>Streptomycetaceae</taxon>
        <taxon>Yinghuangia</taxon>
    </lineage>
</organism>
<reference evidence="3" key="1">
    <citation type="submission" date="2022-01" db="EMBL/GenBank/DDBJ databases">
        <title>Genome-Based Taxonomic Classification of the Phylum Actinobacteria.</title>
        <authorList>
            <person name="Gao Y."/>
        </authorList>
    </citation>
    <scope>NUCLEOTIDE SEQUENCE</scope>
    <source>
        <strain evidence="3">KLBMP 8922</strain>
    </source>
</reference>
<dbReference type="Pfam" id="PF02585">
    <property type="entry name" value="PIG-L"/>
    <property type="match status" value="1"/>
</dbReference>
<dbReference type="GO" id="GO:0016137">
    <property type="term" value="P:glycoside metabolic process"/>
    <property type="evidence" value="ECO:0007669"/>
    <property type="project" value="UniProtKB-ARBA"/>
</dbReference>
<dbReference type="PANTHER" id="PTHR12993">
    <property type="entry name" value="N-ACETYLGLUCOSAMINYL-PHOSPHATIDYLINOSITOL DE-N-ACETYLASE-RELATED"/>
    <property type="match status" value="1"/>
</dbReference>
<dbReference type="InterPro" id="IPR003737">
    <property type="entry name" value="GlcNAc_PI_deacetylase-related"/>
</dbReference>
<dbReference type="PANTHER" id="PTHR12993:SF11">
    <property type="entry name" value="N-ACETYLGLUCOSAMINYL-PHOSPHATIDYLINOSITOL DE-N-ACETYLASE"/>
    <property type="match status" value="1"/>
</dbReference>
<feature type="region of interest" description="Disordered" evidence="2">
    <location>
        <begin position="1"/>
        <end position="25"/>
    </location>
</feature>
<evidence type="ECO:0000256" key="2">
    <source>
        <dbReference type="SAM" id="MobiDB-lite"/>
    </source>
</evidence>